<dbReference type="Proteomes" id="UP000298416">
    <property type="component" value="Unassembled WGS sequence"/>
</dbReference>
<dbReference type="Gene3D" id="1.25.40.20">
    <property type="entry name" value="Ankyrin repeat-containing domain"/>
    <property type="match status" value="1"/>
</dbReference>
<dbReference type="SUPFAM" id="SSF48403">
    <property type="entry name" value="Ankyrin repeat"/>
    <property type="match status" value="1"/>
</dbReference>
<organism evidence="1">
    <name type="scientific">Salvia splendens</name>
    <name type="common">Scarlet sage</name>
    <dbReference type="NCBI Taxonomy" id="180675"/>
    <lineage>
        <taxon>Eukaryota</taxon>
        <taxon>Viridiplantae</taxon>
        <taxon>Streptophyta</taxon>
        <taxon>Embryophyta</taxon>
        <taxon>Tracheophyta</taxon>
        <taxon>Spermatophyta</taxon>
        <taxon>Magnoliopsida</taxon>
        <taxon>eudicotyledons</taxon>
        <taxon>Gunneridae</taxon>
        <taxon>Pentapetalae</taxon>
        <taxon>asterids</taxon>
        <taxon>lamiids</taxon>
        <taxon>Lamiales</taxon>
        <taxon>Lamiaceae</taxon>
        <taxon>Nepetoideae</taxon>
        <taxon>Mentheae</taxon>
        <taxon>Salviinae</taxon>
        <taxon>Salvia</taxon>
        <taxon>Salvia subgen. Calosphace</taxon>
        <taxon>core Calosphace</taxon>
    </lineage>
</organism>
<keyword evidence="2" id="KW-1185">Reference proteome</keyword>
<name>A0A8X8VXT2_SALSN</name>
<gene>
    <name evidence="1" type="ORF">SASPL_155764</name>
</gene>
<dbReference type="InterPro" id="IPR036770">
    <property type="entry name" value="Ankyrin_rpt-contain_sf"/>
</dbReference>
<reference evidence="1" key="1">
    <citation type="submission" date="2018-01" db="EMBL/GenBank/DDBJ databases">
        <authorList>
            <person name="Mao J.F."/>
        </authorList>
    </citation>
    <scope>NUCLEOTIDE SEQUENCE</scope>
    <source>
        <strain evidence="1">Huo1</strain>
        <tissue evidence="1">Leaf</tissue>
    </source>
</reference>
<comment type="caution">
    <text evidence="1">The sequence shown here is derived from an EMBL/GenBank/DDBJ whole genome shotgun (WGS) entry which is preliminary data.</text>
</comment>
<dbReference type="AlphaFoldDB" id="A0A8X8VXT2"/>
<proteinExistence type="predicted"/>
<evidence type="ECO:0000313" key="1">
    <source>
        <dbReference type="EMBL" id="KAG6384420.1"/>
    </source>
</evidence>
<sequence>MSSTGASYAHLYVQQKKAQKDRTKRMEEDGVSNDVDEGKSNVVGLKSWFRVSYRFMFYDLFFVSVEGHVIHHIGGASVDGHRLTPLLHQRHQSQYHNHHRILLADSPSNSSDYCGSKGKTSLMSVEEALALKDSSGETALHNAAIVGNTVVATALVDRNSNLLHIVNDYGDLSVVIAAANL</sequence>
<protein>
    <submittedName>
        <fullName evidence="1">Uncharacterized protein</fullName>
    </submittedName>
</protein>
<reference evidence="1" key="2">
    <citation type="submission" date="2020-08" db="EMBL/GenBank/DDBJ databases">
        <title>Plant Genome Project.</title>
        <authorList>
            <person name="Zhang R.-G."/>
        </authorList>
    </citation>
    <scope>NUCLEOTIDE SEQUENCE</scope>
    <source>
        <strain evidence="1">Huo1</strain>
        <tissue evidence="1">Leaf</tissue>
    </source>
</reference>
<dbReference type="EMBL" id="PNBA02000121">
    <property type="protein sequence ID" value="KAG6384420.1"/>
    <property type="molecule type" value="Genomic_DNA"/>
</dbReference>
<evidence type="ECO:0000313" key="2">
    <source>
        <dbReference type="Proteomes" id="UP000298416"/>
    </source>
</evidence>
<accession>A0A8X8VXT2</accession>